<protein>
    <submittedName>
        <fullName evidence="1">Uncharacterized protein</fullName>
    </submittedName>
</protein>
<reference evidence="1" key="1">
    <citation type="submission" date="2020-05" db="EMBL/GenBank/DDBJ databases">
        <title>Genomic Encyclopedia of Type Strains, Phase IV (KMG-V): Genome sequencing to study the core and pangenomes of soil and plant-associated prokaryotes.</title>
        <authorList>
            <person name="Whitman W."/>
        </authorList>
    </citation>
    <scope>NUCLEOTIDE SEQUENCE</scope>
    <source>
        <strain evidence="1">16F</strain>
    </source>
</reference>
<comment type="caution">
    <text evidence="1">The sequence shown here is derived from an EMBL/GenBank/DDBJ whole genome shotgun (WGS) entry which is preliminary data.</text>
</comment>
<dbReference type="RefSeq" id="WP_173779965.1">
    <property type="nucleotide sequence ID" value="NZ_JABSNO010000020.1"/>
</dbReference>
<proteinExistence type="predicted"/>
<organism evidence="1 2">
    <name type="scientific">Frigoriflavimonas asaccharolytica</name>
    <dbReference type="NCBI Taxonomy" id="2735899"/>
    <lineage>
        <taxon>Bacteria</taxon>
        <taxon>Pseudomonadati</taxon>
        <taxon>Bacteroidota</taxon>
        <taxon>Flavobacteriia</taxon>
        <taxon>Flavobacteriales</taxon>
        <taxon>Weeksellaceae</taxon>
        <taxon>Frigoriflavimonas</taxon>
    </lineage>
</organism>
<sequence>MKKLTIIFSILFIFIFGIISAQEGIKKFLYKGKIDKFPVTLYLQEDTSGCGPKFYYGMYKYDNLGTWLYLTISDDEQSRLVMVEGGITGILSLKLSGETLKGFWISPDGSRKLEVNLKEIPTTNKIMESYDRKYDEVNYEMNDC</sequence>
<name>A0A8J8G8Q9_9FLAO</name>
<dbReference type="EMBL" id="JABSNO010000020">
    <property type="protein sequence ID" value="NRS93401.1"/>
    <property type="molecule type" value="Genomic_DNA"/>
</dbReference>
<keyword evidence="2" id="KW-1185">Reference proteome</keyword>
<evidence type="ECO:0000313" key="2">
    <source>
        <dbReference type="Proteomes" id="UP000610746"/>
    </source>
</evidence>
<gene>
    <name evidence="1" type="ORF">HNQ03_002490</name>
</gene>
<dbReference type="AlphaFoldDB" id="A0A8J8G8Q9"/>
<accession>A0A8J8G8Q9</accession>
<dbReference type="Proteomes" id="UP000610746">
    <property type="component" value="Unassembled WGS sequence"/>
</dbReference>
<evidence type="ECO:0000313" key="1">
    <source>
        <dbReference type="EMBL" id="NRS93401.1"/>
    </source>
</evidence>